<keyword evidence="6 12" id="KW-0812">Transmembrane</keyword>
<dbReference type="Proteomes" id="UP000062255">
    <property type="component" value="Chromosome"/>
</dbReference>
<feature type="transmembrane region" description="Helical" evidence="12">
    <location>
        <begin position="311"/>
        <end position="331"/>
    </location>
</feature>
<dbReference type="PATRIC" id="fig|134601.6.peg.6284"/>
<feature type="compositionally biased region" description="Polar residues" evidence="11">
    <location>
        <begin position="1"/>
        <end position="12"/>
    </location>
</feature>
<feature type="transmembrane region" description="Helical" evidence="12">
    <location>
        <begin position="201"/>
        <end position="220"/>
    </location>
</feature>
<dbReference type="GO" id="GO:0005886">
    <property type="term" value="C:plasma membrane"/>
    <property type="evidence" value="ECO:0007669"/>
    <property type="project" value="UniProtKB-SubCell"/>
</dbReference>
<gene>
    <name evidence="13" type="ORF">AFA91_30390</name>
</gene>
<dbReference type="AlphaFoldDB" id="A0A0K0XDL3"/>
<keyword evidence="8 12" id="KW-0472">Membrane</keyword>
<evidence type="ECO:0000256" key="10">
    <source>
        <dbReference type="ARBA" id="ARBA00035686"/>
    </source>
</evidence>
<feature type="transmembrane region" description="Helical" evidence="12">
    <location>
        <begin position="146"/>
        <end position="165"/>
    </location>
</feature>
<evidence type="ECO:0000256" key="1">
    <source>
        <dbReference type="ARBA" id="ARBA00004651"/>
    </source>
</evidence>
<feature type="transmembrane region" description="Helical" evidence="12">
    <location>
        <begin position="265"/>
        <end position="282"/>
    </location>
</feature>
<evidence type="ECO:0000256" key="11">
    <source>
        <dbReference type="SAM" id="MobiDB-lite"/>
    </source>
</evidence>
<organism evidence="13 14">
    <name type="scientific">Mycolicibacterium goodii</name>
    <name type="common">Mycobacterium goodii</name>
    <dbReference type="NCBI Taxonomy" id="134601"/>
    <lineage>
        <taxon>Bacteria</taxon>
        <taxon>Bacillati</taxon>
        <taxon>Actinomycetota</taxon>
        <taxon>Actinomycetes</taxon>
        <taxon>Mycobacteriales</taxon>
        <taxon>Mycobacteriaceae</taxon>
        <taxon>Mycolicibacterium</taxon>
    </lineage>
</organism>
<keyword evidence="4" id="KW-0997">Cell inner membrane</keyword>
<keyword evidence="7 12" id="KW-1133">Transmembrane helix</keyword>
<evidence type="ECO:0000256" key="7">
    <source>
        <dbReference type="ARBA" id="ARBA00022989"/>
    </source>
</evidence>
<name>A0A0K0XDL3_MYCGD</name>
<reference evidence="13 14" key="1">
    <citation type="submission" date="2015-07" db="EMBL/GenBank/DDBJ databases">
        <title>Complete genome sequence of Mycobacterium goodii X7B, a facultative thermophilic biodesulfurizing bacterium.</title>
        <authorList>
            <person name="Yu B."/>
            <person name="Li F."/>
            <person name="Xu P."/>
        </authorList>
    </citation>
    <scope>NUCLEOTIDE SEQUENCE [LARGE SCALE GENOMIC DNA]</scope>
    <source>
        <strain evidence="13 14">X7B</strain>
    </source>
</reference>
<proteinExistence type="predicted"/>
<dbReference type="PANTHER" id="PTHR32196">
    <property type="entry name" value="ABC TRANSPORTER PERMEASE PROTEIN YPHD-RELATED-RELATED"/>
    <property type="match status" value="1"/>
</dbReference>
<accession>A0A0K0XDL3</accession>
<dbReference type="KEGG" id="mgo:AFA91_30390"/>
<evidence type="ECO:0000256" key="12">
    <source>
        <dbReference type="SAM" id="Phobius"/>
    </source>
</evidence>
<dbReference type="InterPro" id="IPR001851">
    <property type="entry name" value="ABC_transp_permease"/>
</dbReference>
<dbReference type="EMBL" id="CP012150">
    <property type="protein sequence ID" value="AKS35509.1"/>
    <property type="molecule type" value="Genomic_DNA"/>
</dbReference>
<feature type="transmembrane region" description="Helical" evidence="12">
    <location>
        <begin position="351"/>
        <end position="381"/>
    </location>
</feature>
<keyword evidence="3" id="KW-1003">Cell membrane</keyword>
<feature type="region of interest" description="Disordered" evidence="11">
    <location>
        <begin position="1"/>
        <end position="28"/>
    </location>
</feature>
<feature type="transmembrane region" description="Helical" evidence="12">
    <location>
        <begin position="80"/>
        <end position="99"/>
    </location>
</feature>
<feature type="transmembrane region" description="Helical" evidence="12">
    <location>
        <begin position="123"/>
        <end position="139"/>
    </location>
</feature>
<keyword evidence="5" id="KW-0762">Sugar transport</keyword>
<evidence type="ECO:0000313" key="13">
    <source>
        <dbReference type="EMBL" id="AKS35509.1"/>
    </source>
</evidence>
<dbReference type="STRING" id="134601.AFA91_30390"/>
<dbReference type="PANTHER" id="PTHR32196:SF32">
    <property type="entry name" value="XYLOSE TRANSPORT SYSTEM PERMEASE PROTEIN XYLH"/>
    <property type="match status" value="1"/>
</dbReference>
<protein>
    <recommendedName>
        <fullName evidence="10">Xylose transport system permease protein XylH</fullName>
    </recommendedName>
</protein>
<dbReference type="Pfam" id="PF02653">
    <property type="entry name" value="BPD_transp_2"/>
    <property type="match status" value="1"/>
</dbReference>
<evidence type="ECO:0000256" key="5">
    <source>
        <dbReference type="ARBA" id="ARBA00022597"/>
    </source>
</evidence>
<dbReference type="GO" id="GO:0022857">
    <property type="term" value="F:transmembrane transporter activity"/>
    <property type="evidence" value="ECO:0007669"/>
    <property type="project" value="InterPro"/>
</dbReference>
<dbReference type="NCBIfam" id="NF040906">
    <property type="entry name" value="GguB"/>
    <property type="match status" value="1"/>
</dbReference>
<dbReference type="RefSeq" id="WP_049747965.1">
    <property type="nucleotide sequence ID" value="NZ_CP012150.1"/>
</dbReference>
<evidence type="ECO:0000256" key="3">
    <source>
        <dbReference type="ARBA" id="ARBA00022475"/>
    </source>
</evidence>
<evidence type="ECO:0000256" key="2">
    <source>
        <dbReference type="ARBA" id="ARBA00022448"/>
    </source>
</evidence>
<keyword evidence="2" id="KW-0813">Transport</keyword>
<comment type="function">
    <text evidence="9">Part of the binding-protein-dependent transport system for D-xylose. Probably responsible for the translocation of the substrate across the membrane.</text>
</comment>
<evidence type="ECO:0000256" key="8">
    <source>
        <dbReference type="ARBA" id="ARBA00023136"/>
    </source>
</evidence>
<evidence type="ECO:0000256" key="6">
    <source>
        <dbReference type="ARBA" id="ARBA00022692"/>
    </source>
</evidence>
<comment type="subcellular location">
    <subcellularLocation>
        <location evidence="1">Cell membrane</location>
        <topology evidence="1">Multi-pass membrane protein</topology>
    </subcellularLocation>
</comment>
<dbReference type="CDD" id="cd06579">
    <property type="entry name" value="TM_PBP1_transp_AraH_like"/>
    <property type="match status" value="1"/>
</dbReference>
<feature type="transmembrane region" description="Helical" evidence="12">
    <location>
        <begin position="48"/>
        <end position="68"/>
    </location>
</feature>
<feature type="transmembrane region" description="Helical" evidence="12">
    <location>
        <begin position="241"/>
        <end position="259"/>
    </location>
</feature>
<evidence type="ECO:0000313" key="14">
    <source>
        <dbReference type="Proteomes" id="UP000062255"/>
    </source>
</evidence>
<sequence length="419" mass="43577">MTSTVNPGSAQADSPPASTTQPDTPPTPPGLRARLSGYLVSHVRQSGMVVALVAIVLLFQVWTGGILLKPLNVTNIIQQNGYILVLAIGMVIVIINGHIDLSVGSVAGFIGAMSAVLMVRNDMPWPVAVTICVLAGALIGAWQGFWIAFVGIPSFIVTLGGMLVFRGATQYLLEGQSIAPMPRGLEQVSSGFLPEWGTNALYHWPTVILGAVIMVAAVVVQFRRRRSQIRYGQEVSGVPVFVAKCAGIVVALGAVTLLLASYRGVPIVGIILVVLTLVYAFMMRNTVFGRQVYAVGGNPAAAALSGVRNRWVTLAVFVNMGMLAAIAGLLFAARLNSATPQAGINFELEAIAAAFIGGASSSGGVGTVFGAIVGGLVLGVLNNGMSILGIGSDIQQVIKGLVLLAAVGFDVYNKRKGGR</sequence>
<dbReference type="OrthoDB" id="3468954at2"/>
<evidence type="ECO:0000256" key="4">
    <source>
        <dbReference type="ARBA" id="ARBA00022519"/>
    </source>
</evidence>
<evidence type="ECO:0000256" key="9">
    <source>
        <dbReference type="ARBA" id="ARBA00035611"/>
    </source>
</evidence>